<comment type="similarity">
    <text evidence="2 7">Belongs to the trans-sulfuration enzymes family.</text>
</comment>
<evidence type="ECO:0000256" key="1">
    <source>
        <dbReference type="ARBA" id="ARBA00001933"/>
    </source>
</evidence>
<dbReference type="Gene3D" id="3.90.1150.10">
    <property type="entry name" value="Aspartate Aminotransferase, domain 1"/>
    <property type="match status" value="1"/>
</dbReference>
<keyword evidence="9" id="KW-1185">Reference proteome</keyword>
<reference evidence="8 9" key="1">
    <citation type="submission" date="2017-07" db="EMBL/GenBank/DDBJ databases">
        <authorList>
            <person name="Sun Z.S."/>
            <person name="Albrecht U."/>
            <person name="Echele G."/>
            <person name="Lee C.C."/>
        </authorList>
    </citation>
    <scope>NUCLEOTIDE SEQUENCE [LARGE SCALE GENOMIC DNA]</scope>
    <source>
        <strain evidence="8 9">DSM 14827</strain>
    </source>
</reference>
<dbReference type="SUPFAM" id="SSF53383">
    <property type="entry name" value="PLP-dependent transferases"/>
    <property type="match status" value="1"/>
</dbReference>
<dbReference type="PIRSF" id="PIRSF001434">
    <property type="entry name" value="CGS"/>
    <property type="match status" value="1"/>
</dbReference>
<dbReference type="InterPro" id="IPR006233">
    <property type="entry name" value="Cys_b_lyase_bac"/>
</dbReference>
<protein>
    <submittedName>
        <fullName evidence="8">Cystathionine beta-lyase</fullName>
    </submittedName>
</protein>
<dbReference type="InterPro" id="IPR000277">
    <property type="entry name" value="Cys/Met-Metab_PyrdxlP-dep_enz"/>
</dbReference>
<dbReference type="GO" id="GO:0047804">
    <property type="term" value="F:cysteine-S-conjugate beta-lyase activity"/>
    <property type="evidence" value="ECO:0007669"/>
    <property type="project" value="InterPro"/>
</dbReference>
<comment type="cofactor">
    <cofactor evidence="1 7">
        <name>pyridoxal 5'-phosphate</name>
        <dbReference type="ChEBI" id="CHEBI:597326"/>
    </cofactor>
</comment>
<evidence type="ECO:0000256" key="5">
    <source>
        <dbReference type="ARBA" id="ARBA00047517"/>
    </source>
</evidence>
<sequence length="387" mass="41431">MAEVSSISDALVHLGRGPDENGRPVNLPISQGSTMLFNSLSEFEAAREARHEPGTLYYGRYGNPASFELEHAIATLEGGAGCISVSAGLTAVTLALMGAAKAGDHLLVADNVYAPTRGFCDTVLARYGVEISYFDPMQDITPCLRPNTAAVMFEAPGSGTFEVPDIPAISAAARRHGALSIIDGTWATPVFCQPLRLGADVVVHSGSKYIGGHADSMIGFIVCNEATYPQMRKMALAFGDKAGAQDVFLSLRGLRTLEMRMKAAEAAGLKLATWLAGQPQITRVLHPALPQCPGHEFWKRDFTGAAGLFGVVTRKTSTEKLHAFVDGLEMFGIGVSWGGFESLVLPVQPLRTATRWQEEGHLIRFNIGFENPDSLCADLARALPLLD</sequence>
<dbReference type="GO" id="GO:0019450">
    <property type="term" value="P:L-cysteine catabolic process to pyruvate"/>
    <property type="evidence" value="ECO:0007669"/>
    <property type="project" value="TreeGrafter"/>
</dbReference>
<evidence type="ECO:0000256" key="2">
    <source>
        <dbReference type="ARBA" id="ARBA00009077"/>
    </source>
</evidence>
<dbReference type="Proteomes" id="UP000198307">
    <property type="component" value="Unassembled WGS sequence"/>
</dbReference>
<dbReference type="Gene3D" id="3.40.640.10">
    <property type="entry name" value="Type I PLP-dependent aspartate aminotransferase-like (Major domain)"/>
    <property type="match status" value="1"/>
</dbReference>
<evidence type="ECO:0000256" key="7">
    <source>
        <dbReference type="RuleBase" id="RU362118"/>
    </source>
</evidence>
<keyword evidence="4 8" id="KW-0456">Lyase</keyword>
<evidence type="ECO:0000313" key="9">
    <source>
        <dbReference type="Proteomes" id="UP000198307"/>
    </source>
</evidence>
<gene>
    <name evidence="8" type="ORF">SAMN05444959_11826</name>
</gene>
<evidence type="ECO:0000256" key="3">
    <source>
        <dbReference type="ARBA" id="ARBA00022898"/>
    </source>
</evidence>
<accession>A0A239Q300</accession>
<evidence type="ECO:0000313" key="8">
    <source>
        <dbReference type="EMBL" id="SNT76317.1"/>
    </source>
</evidence>
<dbReference type="FunFam" id="3.40.640.10:FF:000046">
    <property type="entry name" value="Cystathionine gamma-lyase"/>
    <property type="match status" value="1"/>
</dbReference>
<dbReference type="InterPro" id="IPR015421">
    <property type="entry name" value="PyrdxlP-dep_Trfase_major"/>
</dbReference>
<evidence type="ECO:0000256" key="4">
    <source>
        <dbReference type="ARBA" id="ARBA00023239"/>
    </source>
</evidence>
<dbReference type="GO" id="GO:0030170">
    <property type="term" value="F:pyridoxal phosphate binding"/>
    <property type="evidence" value="ECO:0007669"/>
    <property type="project" value="InterPro"/>
</dbReference>
<dbReference type="AlphaFoldDB" id="A0A239Q300"/>
<name>A0A239Q300_9RHOB</name>
<dbReference type="EMBL" id="FZQB01000018">
    <property type="protein sequence ID" value="SNT76317.1"/>
    <property type="molecule type" value="Genomic_DNA"/>
</dbReference>
<dbReference type="PANTHER" id="PTHR43500">
    <property type="entry name" value="CYSTATHIONINE BETA-LYASE-RELATED"/>
    <property type="match status" value="1"/>
</dbReference>
<dbReference type="NCBIfam" id="TIGR01324">
    <property type="entry name" value="cysta_beta_ly_B"/>
    <property type="match status" value="1"/>
</dbReference>
<dbReference type="OrthoDB" id="9805807at2"/>
<feature type="modified residue" description="N6-(pyridoxal phosphate)lysine" evidence="6">
    <location>
        <position position="208"/>
    </location>
</feature>
<keyword evidence="3 6" id="KW-0663">Pyridoxal phosphate</keyword>
<dbReference type="RefSeq" id="WP_089345634.1">
    <property type="nucleotide sequence ID" value="NZ_CP067131.1"/>
</dbReference>
<dbReference type="PANTHER" id="PTHR43500:SF1">
    <property type="entry name" value="CYSTATHIONINE BETA-LYASE-RELATED"/>
    <property type="match status" value="1"/>
</dbReference>
<organism evidence="8 9">
    <name type="scientific">Paracoccus seriniphilus</name>
    <dbReference type="NCBI Taxonomy" id="184748"/>
    <lineage>
        <taxon>Bacteria</taxon>
        <taxon>Pseudomonadati</taxon>
        <taxon>Pseudomonadota</taxon>
        <taxon>Alphaproteobacteria</taxon>
        <taxon>Rhodobacterales</taxon>
        <taxon>Paracoccaceae</taxon>
        <taxon>Paracoccus</taxon>
    </lineage>
</organism>
<proteinExistence type="inferred from homology"/>
<comment type="catalytic activity">
    <reaction evidence="5">
        <text>L,L-cystathionine + H2O = L-homocysteine + pyruvate + NH4(+)</text>
        <dbReference type="Rhea" id="RHEA:13965"/>
        <dbReference type="ChEBI" id="CHEBI:15361"/>
        <dbReference type="ChEBI" id="CHEBI:15377"/>
        <dbReference type="ChEBI" id="CHEBI:28938"/>
        <dbReference type="ChEBI" id="CHEBI:58161"/>
        <dbReference type="ChEBI" id="CHEBI:58199"/>
    </reaction>
</comment>
<dbReference type="InterPro" id="IPR015422">
    <property type="entry name" value="PyrdxlP-dep_Trfase_small"/>
</dbReference>
<dbReference type="GO" id="GO:0019346">
    <property type="term" value="P:transsulfuration"/>
    <property type="evidence" value="ECO:0007669"/>
    <property type="project" value="InterPro"/>
</dbReference>
<dbReference type="InterPro" id="IPR015424">
    <property type="entry name" value="PyrdxlP-dep_Trfase"/>
</dbReference>
<evidence type="ECO:0000256" key="6">
    <source>
        <dbReference type="PIRSR" id="PIRSR001434-2"/>
    </source>
</evidence>
<dbReference type="Pfam" id="PF01053">
    <property type="entry name" value="Cys_Met_Meta_PP"/>
    <property type="match status" value="1"/>
</dbReference>